<dbReference type="GO" id="GO:0017119">
    <property type="term" value="C:Golgi transport complex"/>
    <property type="evidence" value="ECO:0007669"/>
    <property type="project" value="TreeGrafter"/>
</dbReference>
<dbReference type="GO" id="GO:0005801">
    <property type="term" value="C:cis-Golgi network"/>
    <property type="evidence" value="ECO:0007669"/>
    <property type="project" value="InterPro"/>
</dbReference>
<evidence type="ECO:0000256" key="2">
    <source>
        <dbReference type="ARBA" id="ARBA00009936"/>
    </source>
</evidence>
<dbReference type="EMBL" id="FR824251">
    <property type="protein sequence ID" value="CCA23770.1"/>
    <property type="molecule type" value="Genomic_DNA"/>
</dbReference>
<name>F0WR10_9STRA</name>
<evidence type="ECO:0000259" key="10">
    <source>
        <dbReference type="Pfam" id="PF20671"/>
    </source>
</evidence>
<sequence>MAINEANSEQNSILTATQTAILTKLNRQFQIHTHKYSNPVSPCQVIGSSIAKSIKTPNTDENETSLRDFIERQNVTEWMEQECKEPEFDKVQRISIQFDEMIFKKWENSFNFSQETFQYVQEMEMCHQQIVTKTSALLDIFATNLQQTEALETQIQFMQKSLSKFSQISQLAKILGFVAEFPGANSSTECPVKLTRRRTDIDPTTKVFHSALEAIEESLEFLAQHLDFKDTNAYMEAYQTLLAGGIALMKDFALSNLDKARDSVSSIPSKVLGDETSSHYVQFKLIAPALQTVAKQILHIYYILPHRSLVTEKWIQHLNSLLQVGTIYAQQRAFLLCPIFSSHLNAASHSTDIVHLLRICANFLVQLTEAEHNLFISLFSCDPTDMFCASRNAMKESEEGQEVGNAFEGLIIQFSNILYNLMRPRILEQCDLDTLCEVIEILQTEIHETMLASRHKISPYIEPVLDRLIEDAQERLTFCVQKYLCDEIEGFTPTPQDLNYPERLTETRDVSMYAMWYPSLERTLLCLSKMYHFLNVEIFRELAQDAIQECTISLKKASAVISTTQSSIHGDLFLIKHLLILREQITPFEITFATTSKALDFTTTADAMTHLLADVSTMFADGNNFSGFFSRAITNWPQVQETTFDVKQYIEMELKTSCTVFIDSMLKLLAKPLLKFCSRYGNSKEKLNATSASPNVLEKMVEEIIRQLEEEMPMIVNSLHIYLNNSSTEAILLKAVQRNLLDAILNLRNLMRKSYSFEEIALCESRIERLLKLLHSSRD</sequence>
<dbReference type="HOGENOM" id="CLU_011639_1_1_1"/>
<keyword evidence="4" id="KW-0813">Transport</keyword>
<proteinExistence type="inferred from homology"/>
<comment type="similarity">
    <text evidence="2">Belongs to the COG3 family.</text>
</comment>
<organism evidence="11">
    <name type="scientific">Albugo laibachii Nc14</name>
    <dbReference type="NCBI Taxonomy" id="890382"/>
    <lineage>
        <taxon>Eukaryota</taxon>
        <taxon>Sar</taxon>
        <taxon>Stramenopiles</taxon>
        <taxon>Oomycota</taxon>
        <taxon>Peronosporomycetes</taxon>
        <taxon>Albuginales</taxon>
        <taxon>Albuginaceae</taxon>
        <taxon>Albugo</taxon>
    </lineage>
</organism>
<evidence type="ECO:0000256" key="3">
    <source>
        <dbReference type="ARBA" id="ARBA00020976"/>
    </source>
</evidence>
<evidence type="ECO:0000259" key="9">
    <source>
        <dbReference type="Pfam" id="PF04136"/>
    </source>
</evidence>
<protein>
    <recommendedName>
        <fullName evidence="3">Conserved oligomeric Golgi complex subunit 3</fullName>
    </recommendedName>
    <alternativeName>
        <fullName evidence="8">Component of oligomeric Golgi complex 3</fullName>
    </alternativeName>
</protein>
<reference evidence="11" key="2">
    <citation type="submission" date="2011-02" db="EMBL/GenBank/DDBJ databases">
        <authorList>
            <person name="MacLean D."/>
        </authorList>
    </citation>
    <scope>NUCLEOTIDE SEQUENCE</scope>
</reference>
<dbReference type="GO" id="GO:0006886">
    <property type="term" value="P:intracellular protein transport"/>
    <property type="evidence" value="ECO:0007669"/>
    <property type="project" value="InterPro"/>
</dbReference>
<dbReference type="PANTHER" id="PTHR13302">
    <property type="entry name" value="CONSERVED OLIGOMERIC GOLGI COMPLEX COMPONENT 3"/>
    <property type="match status" value="1"/>
</dbReference>
<dbReference type="PANTHER" id="PTHR13302:SF8">
    <property type="entry name" value="CONSERVED OLIGOMERIC GOLGI COMPLEX SUBUNIT 3"/>
    <property type="match status" value="1"/>
</dbReference>
<evidence type="ECO:0000256" key="4">
    <source>
        <dbReference type="ARBA" id="ARBA00022448"/>
    </source>
</evidence>
<feature type="domain" description="Conserved oligomeric Golgi complex subunit 3 C-terminal" evidence="10">
    <location>
        <begin position="278"/>
        <end position="603"/>
    </location>
</feature>
<keyword evidence="7" id="KW-0472">Membrane</keyword>
<comment type="subcellular location">
    <subcellularLocation>
        <location evidence="1">Golgi apparatus membrane</location>
        <topology evidence="1">Peripheral membrane protein</topology>
    </subcellularLocation>
</comment>
<keyword evidence="5" id="KW-0653">Protein transport</keyword>
<evidence type="ECO:0000256" key="7">
    <source>
        <dbReference type="ARBA" id="ARBA00023136"/>
    </source>
</evidence>
<accession>F0WR10</accession>
<feature type="domain" description="Conserved oligomeric Golgi complex subunit 3 N-terminal" evidence="9">
    <location>
        <begin position="205"/>
        <end position="258"/>
    </location>
</feature>
<dbReference type="GO" id="GO:0006891">
    <property type="term" value="P:intra-Golgi vesicle-mediated transport"/>
    <property type="evidence" value="ECO:0007669"/>
    <property type="project" value="TreeGrafter"/>
</dbReference>
<dbReference type="InterPro" id="IPR007265">
    <property type="entry name" value="COG_su3"/>
</dbReference>
<dbReference type="InterPro" id="IPR048685">
    <property type="entry name" value="COG3_C"/>
</dbReference>
<keyword evidence="6" id="KW-0333">Golgi apparatus</keyword>
<dbReference type="InterPro" id="IPR048320">
    <property type="entry name" value="COG3_N"/>
</dbReference>
<reference evidence="11" key="1">
    <citation type="journal article" date="2011" name="PLoS Biol.">
        <title>Gene gain and loss during evolution of obligate parasitism in the white rust pathogen of Arabidopsis thaliana.</title>
        <authorList>
            <person name="Kemen E."/>
            <person name="Gardiner A."/>
            <person name="Schultz-Larsen T."/>
            <person name="Kemen A.C."/>
            <person name="Balmuth A.L."/>
            <person name="Robert-Seilaniantz A."/>
            <person name="Bailey K."/>
            <person name="Holub E."/>
            <person name="Studholme D.J."/>
            <person name="Maclean D."/>
            <person name="Jones J.D."/>
        </authorList>
    </citation>
    <scope>NUCLEOTIDE SEQUENCE</scope>
</reference>
<evidence type="ECO:0000256" key="1">
    <source>
        <dbReference type="ARBA" id="ARBA00004395"/>
    </source>
</evidence>
<dbReference type="Pfam" id="PF20671">
    <property type="entry name" value="COG3_C"/>
    <property type="match status" value="1"/>
</dbReference>
<dbReference type="GO" id="GO:0000139">
    <property type="term" value="C:Golgi membrane"/>
    <property type="evidence" value="ECO:0007669"/>
    <property type="project" value="UniProtKB-SubCell"/>
</dbReference>
<dbReference type="GO" id="GO:0007030">
    <property type="term" value="P:Golgi organization"/>
    <property type="evidence" value="ECO:0007669"/>
    <property type="project" value="TreeGrafter"/>
</dbReference>
<dbReference type="AlphaFoldDB" id="F0WR10"/>
<evidence type="ECO:0000313" key="11">
    <source>
        <dbReference type="EMBL" id="CCA23770.1"/>
    </source>
</evidence>
<dbReference type="Pfam" id="PF04136">
    <property type="entry name" value="COG3_N"/>
    <property type="match status" value="1"/>
</dbReference>
<evidence type="ECO:0000256" key="6">
    <source>
        <dbReference type="ARBA" id="ARBA00023034"/>
    </source>
</evidence>
<evidence type="ECO:0000256" key="8">
    <source>
        <dbReference type="ARBA" id="ARBA00031339"/>
    </source>
</evidence>
<evidence type="ECO:0000256" key="5">
    <source>
        <dbReference type="ARBA" id="ARBA00022927"/>
    </source>
</evidence>
<gene>
    <name evidence="11" type="primary">AlNc14C206G8818</name>
    <name evidence="11" type="ORF">ALNC14_099140</name>
</gene>